<dbReference type="InterPro" id="IPR011010">
    <property type="entry name" value="DNA_brk_join_enz"/>
</dbReference>
<organism evidence="4 5">
    <name type="scientific">Labilithrix luteola</name>
    <dbReference type="NCBI Taxonomy" id="1391654"/>
    <lineage>
        <taxon>Bacteria</taxon>
        <taxon>Pseudomonadati</taxon>
        <taxon>Myxococcota</taxon>
        <taxon>Polyangia</taxon>
        <taxon>Polyangiales</taxon>
        <taxon>Labilitrichaceae</taxon>
        <taxon>Labilithrix</taxon>
    </lineage>
</organism>
<evidence type="ECO:0000256" key="2">
    <source>
        <dbReference type="SAM" id="MobiDB-lite"/>
    </source>
</evidence>
<dbReference type="InterPro" id="IPR002104">
    <property type="entry name" value="Integrase_catalytic"/>
</dbReference>
<keyword evidence="1" id="KW-0233">DNA recombination</keyword>
<name>A0A0K1QBP4_9BACT</name>
<sequence length="451" mass="50501">MRGGAYYARIRVGELGRIEPRMSGVRDDATATERAGQIAAVANILVAAQRAGRVREYAEKIGACTSSRAAALLVRSAEIIAERTASVTYGESITFEEFSGRWTSGQLHLDHPDHVPKKQSAGDINILKNRVNPIVGPIPVTMFSLEDADRVMRELPPAPEISPSYRRAVAQVVHRVLHLAVYPAKIIRASPLPKGWLPKIGKPKAKSFLYPKEEAQLLANRDVDVRYRMLLGFLNREGPRKTEAKLMEWSDFDLENGTVTLDENKTDCPRSWVLDPSVHRALIRWKQIAKGRGPFEGLDVQHLGTSLRDWLKASDVKRPQLFKQSDRRIHFRAHDTRSTFVTLALANDRSEAWIMRRTAHKSSTMIARYTVVAATAKELNLGWLAALDESIPELADEHFRLPTVVDMKRAGGERGRQARASKTPRSGENRVKKKPARGAPLRQRSAKKKAL</sequence>
<feature type="domain" description="Tyr recombinase" evidence="3">
    <location>
        <begin position="204"/>
        <end position="384"/>
    </location>
</feature>
<dbReference type="Pfam" id="PF00589">
    <property type="entry name" value="Phage_integrase"/>
    <property type="match status" value="1"/>
</dbReference>
<dbReference type="SUPFAM" id="SSF56349">
    <property type="entry name" value="DNA breaking-rejoining enzymes"/>
    <property type="match status" value="1"/>
</dbReference>
<proteinExistence type="predicted"/>
<dbReference type="EMBL" id="CP012333">
    <property type="protein sequence ID" value="AKV03153.1"/>
    <property type="molecule type" value="Genomic_DNA"/>
</dbReference>
<evidence type="ECO:0000256" key="1">
    <source>
        <dbReference type="ARBA" id="ARBA00023172"/>
    </source>
</evidence>
<dbReference type="Gene3D" id="1.10.443.10">
    <property type="entry name" value="Intergrase catalytic core"/>
    <property type="match status" value="1"/>
</dbReference>
<dbReference type="STRING" id="1391654.AKJ09_09816"/>
<accession>A0A0K1QBP4</accession>
<feature type="region of interest" description="Disordered" evidence="2">
    <location>
        <begin position="408"/>
        <end position="451"/>
    </location>
</feature>
<reference evidence="4 5" key="1">
    <citation type="submission" date="2015-08" db="EMBL/GenBank/DDBJ databases">
        <authorList>
            <person name="Babu N.S."/>
            <person name="Beckwith C.J."/>
            <person name="Beseler K.G."/>
            <person name="Brison A."/>
            <person name="Carone J.V."/>
            <person name="Caskin T.P."/>
            <person name="Diamond M."/>
            <person name="Durham M.E."/>
            <person name="Foxe J.M."/>
            <person name="Go M."/>
            <person name="Henderson B.A."/>
            <person name="Jones I.B."/>
            <person name="McGettigan J.A."/>
            <person name="Micheletti S.J."/>
            <person name="Nasrallah M.E."/>
            <person name="Ortiz D."/>
            <person name="Piller C.R."/>
            <person name="Privatt S.R."/>
            <person name="Schneider S.L."/>
            <person name="Sharp S."/>
            <person name="Smith T.C."/>
            <person name="Stanton J.D."/>
            <person name="Ullery H.E."/>
            <person name="Wilson R.J."/>
            <person name="Serrano M.G."/>
            <person name="Buck G."/>
            <person name="Lee V."/>
            <person name="Wang Y."/>
            <person name="Carvalho R."/>
            <person name="Voegtly L."/>
            <person name="Shi R."/>
            <person name="Duckworth R."/>
            <person name="Johnson A."/>
            <person name="Loviza R."/>
            <person name="Walstead R."/>
            <person name="Shah Z."/>
            <person name="Kiflezghi M."/>
            <person name="Wade K."/>
            <person name="Ball S.L."/>
            <person name="Bradley K.W."/>
            <person name="Asai D.J."/>
            <person name="Bowman C.A."/>
            <person name="Russell D.A."/>
            <person name="Pope W.H."/>
            <person name="Jacobs-Sera D."/>
            <person name="Hendrix R.W."/>
            <person name="Hatfull G.F."/>
        </authorList>
    </citation>
    <scope>NUCLEOTIDE SEQUENCE [LARGE SCALE GENOMIC DNA]</scope>
    <source>
        <strain evidence="4 5">DSM 27648</strain>
    </source>
</reference>
<dbReference type="AlphaFoldDB" id="A0A0K1QBP4"/>
<dbReference type="Proteomes" id="UP000064967">
    <property type="component" value="Chromosome"/>
</dbReference>
<gene>
    <name evidence="4" type="ORF">AKJ09_09816</name>
</gene>
<dbReference type="CDD" id="cd00397">
    <property type="entry name" value="DNA_BRE_C"/>
    <property type="match status" value="1"/>
</dbReference>
<dbReference type="KEGG" id="llu:AKJ09_09816"/>
<dbReference type="GO" id="GO:0003677">
    <property type="term" value="F:DNA binding"/>
    <property type="evidence" value="ECO:0007669"/>
    <property type="project" value="InterPro"/>
</dbReference>
<dbReference type="GO" id="GO:0006310">
    <property type="term" value="P:DNA recombination"/>
    <property type="evidence" value="ECO:0007669"/>
    <property type="project" value="UniProtKB-KW"/>
</dbReference>
<dbReference type="InterPro" id="IPR013762">
    <property type="entry name" value="Integrase-like_cat_sf"/>
</dbReference>
<dbReference type="PROSITE" id="PS51898">
    <property type="entry name" value="TYR_RECOMBINASE"/>
    <property type="match status" value="1"/>
</dbReference>
<evidence type="ECO:0000313" key="4">
    <source>
        <dbReference type="EMBL" id="AKV03153.1"/>
    </source>
</evidence>
<dbReference type="GO" id="GO:0015074">
    <property type="term" value="P:DNA integration"/>
    <property type="evidence" value="ECO:0007669"/>
    <property type="project" value="InterPro"/>
</dbReference>
<evidence type="ECO:0000259" key="3">
    <source>
        <dbReference type="PROSITE" id="PS51898"/>
    </source>
</evidence>
<keyword evidence="5" id="KW-1185">Reference proteome</keyword>
<protein>
    <recommendedName>
        <fullName evidence="3">Tyr recombinase domain-containing protein</fullName>
    </recommendedName>
</protein>
<evidence type="ECO:0000313" key="5">
    <source>
        <dbReference type="Proteomes" id="UP000064967"/>
    </source>
</evidence>